<accession>A0A816I3P5</accession>
<organism evidence="1">
    <name type="scientific">Brassica napus</name>
    <name type="common">Rape</name>
    <dbReference type="NCBI Taxonomy" id="3708"/>
    <lineage>
        <taxon>Eukaryota</taxon>
        <taxon>Viridiplantae</taxon>
        <taxon>Streptophyta</taxon>
        <taxon>Embryophyta</taxon>
        <taxon>Tracheophyta</taxon>
        <taxon>Spermatophyta</taxon>
        <taxon>Magnoliopsida</taxon>
        <taxon>eudicotyledons</taxon>
        <taxon>Gunneridae</taxon>
        <taxon>Pentapetalae</taxon>
        <taxon>rosids</taxon>
        <taxon>malvids</taxon>
        <taxon>Brassicales</taxon>
        <taxon>Brassicaceae</taxon>
        <taxon>Brassiceae</taxon>
        <taxon>Brassica</taxon>
    </lineage>
</organism>
<protein>
    <submittedName>
        <fullName evidence="1">(rape) hypothetical protein</fullName>
    </submittedName>
</protein>
<dbReference type="EMBL" id="HG994367">
    <property type="protein sequence ID" value="CAF1701392.1"/>
    <property type="molecule type" value="Genomic_DNA"/>
</dbReference>
<proteinExistence type="predicted"/>
<feature type="non-terminal residue" evidence="1">
    <location>
        <position position="1"/>
    </location>
</feature>
<evidence type="ECO:0000313" key="1">
    <source>
        <dbReference type="EMBL" id="CAF1701392.1"/>
    </source>
</evidence>
<gene>
    <name evidence="1" type="ORF">DARMORV10_C03P30060.1</name>
</gene>
<sequence>IVGNAYGLEFDRKCVCPLHCTGRRCYCCNNAPETLKCYGMQAECMTHCTNSAIRVA</sequence>
<name>A0A816I3P5_BRANA</name>
<dbReference type="Proteomes" id="UP001295469">
    <property type="component" value="Chromosome C03"/>
</dbReference>
<reference evidence="1" key="1">
    <citation type="submission" date="2021-01" db="EMBL/GenBank/DDBJ databases">
        <authorList>
            <consortium name="Genoscope - CEA"/>
            <person name="William W."/>
        </authorList>
    </citation>
    <scope>NUCLEOTIDE SEQUENCE</scope>
</reference>
<dbReference type="AlphaFoldDB" id="A0A816I3P5"/>